<dbReference type="RefSeq" id="WP_411710791.1">
    <property type="nucleotide sequence ID" value="NZ_CP027527.1"/>
</dbReference>
<dbReference type="EMBL" id="CU459003">
    <property type="protein sequence ID" value="CAM76828.1"/>
    <property type="molecule type" value="Genomic_DNA"/>
</dbReference>
<reference evidence="2" key="1">
    <citation type="journal article" date="2007" name="J. Bacteriol.">
        <title>Comparative genome analysis of four magnetotactic bacteria reveals a complex set of group-specific genes implicated in magnetosome biomineralization and function.</title>
        <authorList>
            <person name="Richter M."/>
            <person name="Kube M."/>
            <person name="Bazylinski D.A."/>
            <person name="Lombardot T."/>
            <person name="Gloeckner F.O."/>
            <person name="Reinhardt R."/>
            <person name="Schueler D."/>
        </authorList>
    </citation>
    <scope>NUCLEOTIDE SEQUENCE</scope>
    <source>
        <strain evidence="2">MSR-1</strain>
    </source>
</reference>
<feature type="domain" description="DUF6538" evidence="1">
    <location>
        <begin position="76"/>
        <end position="133"/>
    </location>
</feature>
<dbReference type="Pfam" id="PF20172">
    <property type="entry name" value="DUF6538"/>
    <property type="match status" value="1"/>
</dbReference>
<dbReference type="AlphaFoldDB" id="A4U1S1"/>
<evidence type="ECO:0000259" key="1">
    <source>
        <dbReference type="Pfam" id="PF20172"/>
    </source>
</evidence>
<accession>A4U1S1</accession>
<protein>
    <recommendedName>
        <fullName evidence="1">DUF6538 domain-containing protein</fullName>
    </recommendedName>
</protein>
<name>A4U1S1_9PROT</name>
<sequence length="143" mass="16235">MSPRLHQTQKSLKYMAKMQQAGEDSPACCISTSRFDILDIPANPQKSSGLRCPDCHTTLSHRPRTRRSQRRRPTGLWLRGSVWQFRVRVPQDVRSKIGKSEVSKSLGTSNYRDAIGQARKVAYEIEVMFDQVRSGLPYPLSDG</sequence>
<dbReference type="InterPro" id="IPR046668">
    <property type="entry name" value="DUF6538"/>
</dbReference>
<evidence type="ECO:0000313" key="2">
    <source>
        <dbReference type="EMBL" id="CAM76828.1"/>
    </source>
</evidence>
<gene>
    <name evidence="2" type="ORF">MGR_2110</name>
</gene>
<proteinExistence type="predicted"/>
<organism evidence="2">
    <name type="scientific">Magnetospirillum gryphiswaldense</name>
    <dbReference type="NCBI Taxonomy" id="55518"/>
    <lineage>
        <taxon>Bacteria</taxon>
        <taxon>Pseudomonadati</taxon>
        <taxon>Pseudomonadota</taxon>
        <taxon>Alphaproteobacteria</taxon>
        <taxon>Rhodospirillales</taxon>
        <taxon>Rhodospirillaceae</taxon>
        <taxon>Magnetospirillum</taxon>
    </lineage>
</organism>